<evidence type="ECO:0000313" key="2">
    <source>
        <dbReference type="EMBL" id="MBO8435295.1"/>
    </source>
</evidence>
<dbReference type="AlphaFoldDB" id="A0A9D9DZY0"/>
<reference evidence="2" key="2">
    <citation type="journal article" date="2021" name="PeerJ">
        <title>Extensive microbial diversity within the chicken gut microbiome revealed by metagenomics and culture.</title>
        <authorList>
            <person name="Gilroy R."/>
            <person name="Ravi A."/>
            <person name="Getino M."/>
            <person name="Pursley I."/>
            <person name="Horton D.L."/>
            <person name="Alikhan N.F."/>
            <person name="Baker D."/>
            <person name="Gharbi K."/>
            <person name="Hall N."/>
            <person name="Watson M."/>
            <person name="Adriaenssens E.M."/>
            <person name="Foster-Nyarko E."/>
            <person name="Jarju S."/>
            <person name="Secka A."/>
            <person name="Antonio M."/>
            <person name="Oren A."/>
            <person name="Chaudhuri R.R."/>
            <person name="La Ragione R."/>
            <person name="Hildebrand F."/>
            <person name="Pallen M.J."/>
        </authorList>
    </citation>
    <scope>NUCLEOTIDE SEQUENCE</scope>
    <source>
        <strain evidence="2">F6-4510</strain>
    </source>
</reference>
<proteinExistence type="predicted"/>
<comment type="caution">
    <text evidence="2">The sequence shown here is derived from an EMBL/GenBank/DDBJ whole genome shotgun (WGS) entry which is preliminary data.</text>
</comment>
<feature type="region of interest" description="Disordered" evidence="1">
    <location>
        <begin position="102"/>
        <end position="124"/>
    </location>
</feature>
<organism evidence="2 3">
    <name type="scientific">Candidatus Fimicola merdigallinarum</name>
    <dbReference type="NCBI Taxonomy" id="2840819"/>
    <lineage>
        <taxon>Bacteria</taxon>
        <taxon>Bacillati</taxon>
        <taxon>Bacillota</taxon>
        <taxon>Clostridia</taxon>
        <taxon>Lachnospirales</taxon>
        <taxon>Lachnospiraceae</taxon>
        <taxon>Lachnospiraceae incertae sedis</taxon>
        <taxon>Candidatus Fimicola</taxon>
    </lineage>
</organism>
<name>A0A9D9DZY0_9FIRM</name>
<accession>A0A9D9DZY0</accession>
<evidence type="ECO:0000313" key="3">
    <source>
        <dbReference type="Proteomes" id="UP000823611"/>
    </source>
</evidence>
<evidence type="ECO:0000256" key="1">
    <source>
        <dbReference type="SAM" id="MobiDB-lite"/>
    </source>
</evidence>
<dbReference type="Proteomes" id="UP000823611">
    <property type="component" value="Unassembled WGS sequence"/>
</dbReference>
<gene>
    <name evidence="2" type="ORF">IAC55_08260</name>
</gene>
<feature type="region of interest" description="Disordered" evidence="1">
    <location>
        <begin position="47"/>
        <end position="80"/>
    </location>
</feature>
<protein>
    <submittedName>
        <fullName evidence="2">Uncharacterized protein</fullName>
    </submittedName>
</protein>
<sequence length="443" mass="51382">MKKQRIKNFLLSILVISVVFCIFGCKKNDNYEDNNISEKEENDIVTYNTEDKIDDYEDESSDDEVLDNPEEDNFKNFEDNKNDTIKEDVKSIQSTVSEILGISDNKNTTTENHKNNNSHKSNDENSKYFELIDGIVDFADEFYRDNYSKTRLVTKNGRLYNKASENYIDTNYLIGKGLGEEYKDVPCDILLIKPSDLKDYKNMSIKNTNSKLSIFISMKVPSEDKYILASSSDGKGILTSDEYGKLMYKYSQNHGTPLDVNPYSEKYQDILGFIKLYDGAYTDYFVRGMKTDNKYAFVTLSPTYNTNALKQYVLVNKNNFWEVMLSDVHTASRVPVYVNEQIPDLNLDLLPRYEISDYNLASYDSNDIYYTLLKNGYISGMEDITYIAGAGKYYYAKDYNGNIYLLNYSGGVWHIRKPKNYKEAYDMMMSEDRFAPTFILLYE</sequence>
<dbReference type="EMBL" id="JADIMX010000160">
    <property type="protein sequence ID" value="MBO8435295.1"/>
    <property type="molecule type" value="Genomic_DNA"/>
</dbReference>
<reference evidence="2" key="1">
    <citation type="submission" date="2020-10" db="EMBL/GenBank/DDBJ databases">
        <authorList>
            <person name="Gilroy R."/>
        </authorList>
    </citation>
    <scope>NUCLEOTIDE SEQUENCE</scope>
    <source>
        <strain evidence="2">F6-4510</strain>
    </source>
</reference>
<feature type="compositionally biased region" description="Acidic residues" evidence="1">
    <location>
        <begin position="52"/>
        <end position="71"/>
    </location>
</feature>